<dbReference type="EMBL" id="AVOT02052586">
    <property type="protein sequence ID" value="MBW0547504.1"/>
    <property type="molecule type" value="Genomic_DNA"/>
</dbReference>
<sequence>MHQHQEAHSFQYDSVLNEEDMRKLYEAIEWHEEEATSSAIDSPGDAIMINIQTKLQRVFDGFSANALQRTDNMEHGLNLVGLQVYDCTIKNSKHPQIIQKKERQSKLLQASHQSQSELKEQSVLQDHHSFFTADHPFFISLLMNEKIMQI</sequence>
<evidence type="ECO:0000313" key="2">
    <source>
        <dbReference type="Proteomes" id="UP000765509"/>
    </source>
</evidence>
<dbReference type="Proteomes" id="UP000765509">
    <property type="component" value="Unassembled WGS sequence"/>
</dbReference>
<comment type="caution">
    <text evidence="1">The sequence shown here is derived from an EMBL/GenBank/DDBJ whole genome shotgun (WGS) entry which is preliminary data.</text>
</comment>
<evidence type="ECO:0000313" key="1">
    <source>
        <dbReference type="EMBL" id="MBW0547504.1"/>
    </source>
</evidence>
<dbReference type="OrthoDB" id="428159at2759"/>
<organism evidence="1 2">
    <name type="scientific">Austropuccinia psidii MF-1</name>
    <dbReference type="NCBI Taxonomy" id="1389203"/>
    <lineage>
        <taxon>Eukaryota</taxon>
        <taxon>Fungi</taxon>
        <taxon>Dikarya</taxon>
        <taxon>Basidiomycota</taxon>
        <taxon>Pucciniomycotina</taxon>
        <taxon>Pucciniomycetes</taxon>
        <taxon>Pucciniales</taxon>
        <taxon>Sphaerophragmiaceae</taxon>
        <taxon>Austropuccinia</taxon>
    </lineage>
</organism>
<keyword evidence="2" id="KW-1185">Reference proteome</keyword>
<dbReference type="AlphaFoldDB" id="A0A9Q3P177"/>
<accession>A0A9Q3P177</accession>
<reference evidence="1" key="1">
    <citation type="submission" date="2021-03" db="EMBL/GenBank/DDBJ databases">
        <title>Draft genome sequence of rust myrtle Austropuccinia psidii MF-1, a brazilian biotype.</title>
        <authorList>
            <person name="Quecine M.C."/>
            <person name="Pachon D.M.R."/>
            <person name="Bonatelli M.L."/>
            <person name="Correr F.H."/>
            <person name="Franceschini L.M."/>
            <person name="Leite T.F."/>
            <person name="Margarido G.R.A."/>
            <person name="Almeida C.A."/>
            <person name="Ferrarezi J.A."/>
            <person name="Labate C.A."/>
        </authorList>
    </citation>
    <scope>NUCLEOTIDE SEQUENCE</scope>
    <source>
        <strain evidence="1">MF-1</strain>
    </source>
</reference>
<proteinExistence type="predicted"/>
<protein>
    <submittedName>
        <fullName evidence="1">Uncharacterized protein</fullName>
    </submittedName>
</protein>
<name>A0A9Q3P177_9BASI</name>
<gene>
    <name evidence="1" type="ORF">O181_087219</name>
</gene>